<feature type="region of interest" description="Disordered" evidence="1">
    <location>
        <begin position="482"/>
        <end position="763"/>
    </location>
</feature>
<feature type="compositionally biased region" description="Basic and acidic residues" evidence="1">
    <location>
        <begin position="750"/>
        <end position="761"/>
    </location>
</feature>
<dbReference type="Proteomes" id="UP000092154">
    <property type="component" value="Unassembled WGS sequence"/>
</dbReference>
<feature type="region of interest" description="Disordered" evidence="1">
    <location>
        <begin position="148"/>
        <end position="177"/>
    </location>
</feature>
<feature type="compositionally biased region" description="Basic residues" evidence="1">
    <location>
        <begin position="31"/>
        <end position="41"/>
    </location>
</feature>
<name>A0A1B7NGK0_9AGAM</name>
<evidence type="ECO:0000256" key="1">
    <source>
        <dbReference type="SAM" id="MobiDB-lite"/>
    </source>
</evidence>
<keyword evidence="3" id="KW-1185">Reference proteome</keyword>
<sequence>MTTIPLVPLSLEPGANHPARKENKFVAFFRSRSRSRSRSRAKSSPNSSAAQSTTELPALPTLPKPRISHARSTSLANEPGHTGHARTAPTATQPILKPATRISSRPISSTTTATHSTITPLPTDSIRRRQRLTRNVYSHDYQGEYADHQASEDPATSHDDHDSTPRSDTPSSINQRRKLELLSIFGIGLSRKSSSNSSRKPSPGSSSCKVSSSTLSQKETDKPSRKRSFRLNSRPSTPKSVDEPRFMKTSTSTLPTPSSPLPLSASPRRLSFGLTSSSRTHAPMTSSGHLPLAHSSRQGKRHSVGSHDTAHDSAVALPDDHSDGAVSSSHLDAKSGSNTDASRLSHTGRSRKGKEQERDNSKWSPTRKTSRTDGSRLGAFHSLPEETSLIVNLSPPQNEVSALHMVESMSSEEDVAEPLPVIRAPQARSAIPQIIHTPPTPQRTAEVEPLVRPATTPPRLSGGKGRPREVVLSQEAVAVHNELPKLHARPPAQGDSGHNPRIRNRFSPRLFGGKDLSREKESKEQQPGGGHDPAHPAGSVGPPRNITSRRIKHGSFDFERPVSSLNRSNSTVNASAVKGEGSTQSRKNGVATHRPIALERTTSSSSGKSRTYAYHPARPDSPMLAQLSSHHTGETSVISFSSQSAQSKSTGKNSTPVPGQSSSWGRSSGRRAQRTSHGPFPFEPAVSAPNSPLPTSSALPRYSPKSSSHRVEFEVPEEPASMPTSSPLRCEFGHGGGSLRDNSRSARALGQREREQRIEKKGKGRSLDLNLGLSWAPNRVRQEAVMPGLLLSQAVSRRHEEERRGKDVTKVFENVLSESGFEAFKKYVHRFDAHLIPLEGPRGLLARIEKLLTTSQISQTEKAELLAQFARFVEGHSDD</sequence>
<accession>A0A1B7NGK0</accession>
<feature type="compositionally biased region" description="Low complexity" evidence="1">
    <location>
        <begin position="636"/>
        <end position="649"/>
    </location>
</feature>
<feature type="compositionally biased region" description="Low complexity" evidence="1">
    <location>
        <begin position="98"/>
        <end position="123"/>
    </location>
</feature>
<gene>
    <name evidence="2" type="ORF">K503DRAFT_765346</name>
</gene>
<feature type="region of interest" description="Disordered" evidence="1">
    <location>
        <begin position="190"/>
        <end position="381"/>
    </location>
</feature>
<proteinExistence type="predicted"/>
<evidence type="ECO:0000313" key="2">
    <source>
        <dbReference type="EMBL" id="OAX44016.1"/>
    </source>
</evidence>
<reference evidence="2 3" key="1">
    <citation type="submission" date="2016-06" db="EMBL/GenBank/DDBJ databases">
        <title>Comparative genomics of the ectomycorrhizal sister species Rhizopogon vinicolor and Rhizopogon vesiculosus (Basidiomycota: Boletales) reveals a divergence of the mating type B locus.</title>
        <authorList>
            <consortium name="DOE Joint Genome Institute"/>
            <person name="Mujic A.B."/>
            <person name="Kuo A."/>
            <person name="Tritt A."/>
            <person name="Lipzen A."/>
            <person name="Chen C."/>
            <person name="Johnson J."/>
            <person name="Sharma A."/>
            <person name="Barry K."/>
            <person name="Grigoriev I.V."/>
            <person name="Spatafora J.W."/>
        </authorList>
    </citation>
    <scope>NUCLEOTIDE SEQUENCE [LARGE SCALE GENOMIC DNA]</scope>
    <source>
        <strain evidence="2 3">AM-OR11-026</strain>
    </source>
</reference>
<feature type="compositionally biased region" description="Polar residues" evidence="1">
    <location>
        <begin position="273"/>
        <end position="288"/>
    </location>
</feature>
<feature type="compositionally biased region" description="Basic and acidic residues" evidence="1">
    <location>
        <begin position="148"/>
        <end position="165"/>
    </location>
</feature>
<dbReference type="EMBL" id="KV448129">
    <property type="protein sequence ID" value="OAX44016.1"/>
    <property type="molecule type" value="Genomic_DNA"/>
</dbReference>
<feature type="compositionally biased region" description="Polar residues" evidence="1">
    <location>
        <begin position="688"/>
        <end position="698"/>
    </location>
</feature>
<feature type="compositionally biased region" description="Low complexity" evidence="1">
    <location>
        <begin position="249"/>
        <end position="271"/>
    </location>
</feature>
<feature type="region of interest" description="Disordered" evidence="1">
    <location>
        <begin position="1"/>
        <end position="129"/>
    </location>
</feature>
<feature type="compositionally biased region" description="Polar residues" evidence="1">
    <location>
        <begin position="230"/>
        <end position="239"/>
    </location>
</feature>
<dbReference type="AlphaFoldDB" id="A0A1B7NGK0"/>
<feature type="compositionally biased region" description="Polar residues" evidence="1">
    <location>
        <begin position="325"/>
        <end position="345"/>
    </location>
</feature>
<feature type="compositionally biased region" description="Low complexity" evidence="1">
    <location>
        <begin position="600"/>
        <end position="611"/>
    </location>
</feature>
<protein>
    <submittedName>
        <fullName evidence="2">Uncharacterized protein</fullName>
    </submittedName>
</protein>
<dbReference type="STRING" id="1314800.A0A1B7NGK0"/>
<organism evidence="2 3">
    <name type="scientific">Rhizopogon vinicolor AM-OR11-026</name>
    <dbReference type="NCBI Taxonomy" id="1314800"/>
    <lineage>
        <taxon>Eukaryota</taxon>
        <taxon>Fungi</taxon>
        <taxon>Dikarya</taxon>
        <taxon>Basidiomycota</taxon>
        <taxon>Agaricomycotina</taxon>
        <taxon>Agaricomycetes</taxon>
        <taxon>Agaricomycetidae</taxon>
        <taxon>Boletales</taxon>
        <taxon>Suillineae</taxon>
        <taxon>Rhizopogonaceae</taxon>
        <taxon>Rhizopogon</taxon>
    </lineage>
</organism>
<feature type="compositionally biased region" description="Basic and acidic residues" evidence="1">
    <location>
        <begin position="515"/>
        <end position="524"/>
    </location>
</feature>
<dbReference type="InParanoid" id="A0A1B7NGK0"/>
<dbReference type="OrthoDB" id="3260940at2759"/>
<feature type="compositionally biased region" description="Polar residues" evidence="1">
    <location>
        <begin position="563"/>
        <end position="574"/>
    </location>
</feature>
<feature type="compositionally biased region" description="Low complexity" evidence="1">
    <location>
        <begin position="190"/>
        <end position="216"/>
    </location>
</feature>
<evidence type="ECO:0000313" key="3">
    <source>
        <dbReference type="Proteomes" id="UP000092154"/>
    </source>
</evidence>